<dbReference type="eggNOG" id="COG0384">
    <property type="taxonomic scope" value="Bacteria"/>
</dbReference>
<organism evidence="2 3">
    <name type="scientific">Knoellia subterranea KCTC 19937</name>
    <dbReference type="NCBI Taxonomy" id="1385521"/>
    <lineage>
        <taxon>Bacteria</taxon>
        <taxon>Bacillati</taxon>
        <taxon>Actinomycetota</taxon>
        <taxon>Actinomycetes</taxon>
        <taxon>Micrococcales</taxon>
        <taxon>Intrasporangiaceae</taxon>
        <taxon>Knoellia</taxon>
    </lineage>
</organism>
<dbReference type="EMBL" id="AVPK01000006">
    <property type="protein sequence ID" value="KGN37088.1"/>
    <property type="molecule type" value="Genomic_DNA"/>
</dbReference>
<dbReference type="Proteomes" id="UP000030011">
    <property type="component" value="Unassembled WGS sequence"/>
</dbReference>
<dbReference type="PANTHER" id="PTHR13774">
    <property type="entry name" value="PHENAZINE BIOSYNTHESIS PROTEIN"/>
    <property type="match status" value="1"/>
</dbReference>
<dbReference type="GO" id="GO:0016853">
    <property type="term" value="F:isomerase activity"/>
    <property type="evidence" value="ECO:0007669"/>
    <property type="project" value="TreeGrafter"/>
</dbReference>
<dbReference type="AlphaFoldDB" id="A0A0A0JJ32"/>
<dbReference type="Pfam" id="PF02567">
    <property type="entry name" value="PhzC-PhzF"/>
    <property type="match status" value="1"/>
</dbReference>
<comment type="caution">
    <text evidence="2">The sequence shown here is derived from an EMBL/GenBank/DDBJ whole genome shotgun (WGS) entry which is preliminary data.</text>
</comment>
<gene>
    <name evidence="2" type="ORF">N803_14570</name>
</gene>
<dbReference type="SUPFAM" id="SSF54506">
    <property type="entry name" value="Diaminopimelate epimerase-like"/>
    <property type="match status" value="1"/>
</dbReference>
<evidence type="ECO:0000313" key="2">
    <source>
        <dbReference type="EMBL" id="KGN37088.1"/>
    </source>
</evidence>
<evidence type="ECO:0000313" key="3">
    <source>
        <dbReference type="Proteomes" id="UP000030011"/>
    </source>
</evidence>
<reference evidence="2 3" key="1">
    <citation type="submission" date="2013-08" db="EMBL/GenBank/DDBJ databases">
        <title>The genome sequence of Knoellia subterranea.</title>
        <authorList>
            <person name="Zhu W."/>
            <person name="Wang G."/>
        </authorList>
    </citation>
    <scope>NUCLEOTIDE SEQUENCE [LARGE SCALE GENOMIC DNA]</scope>
    <source>
        <strain evidence="2 3">KCTC 19937</strain>
    </source>
</reference>
<dbReference type="STRING" id="1385521.N803_14570"/>
<dbReference type="RefSeq" id="WP_035905229.1">
    <property type="nucleotide sequence ID" value="NZ_AVPK01000006.1"/>
</dbReference>
<sequence>MTQTQSTPFSFVDVFAERPLTGNPAAVIPDADHLTTVQMQALAREFNQSETVFIVAPDSGVDADWQLRSFTPIGAEVGGAGHNALAACLWLVERVLPSERSEFVVQIGVDLLPVSVARPADGPSQVSIRQSAPEFGAVPENRESLAHGLGLTVADLDDTAGSTIQVVSTGAGHLLVPVRDRAAVDRTQPDTRHLAAVLKTVAGEGCYVYSIDTVDGDHAAYARFFNPTMGIVEDPATGTAAGPLIAKLVAEGRVPPGTPAVVEQGHHLGRPSRILITVDGDDVTISGAGLIVADGSVLT</sequence>
<dbReference type="GO" id="GO:0005737">
    <property type="term" value="C:cytoplasm"/>
    <property type="evidence" value="ECO:0007669"/>
    <property type="project" value="TreeGrafter"/>
</dbReference>
<dbReference type="OrthoDB" id="9788221at2"/>
<name>A0A0A0JJ32_9MICO</name>
<dbReference type="PIRSF" id="PIRSF016184">
    <property type="entry name" value="PhzC_PhzF"/>
    <property type="match status" value="1"/>
</dbReference>
<proteinExistence type="predicted"/>
<dbReference type="InterPro" id="IPR003719">
    <property type="entry name" value="Phenazine_PhzF-like"/>
</dbReference>
<accession>A0A0A0JJ32</accession>
<keyword evidence="3" id="KW-1185">Reference proteome</keyword>
<dbReference type="Gene3D" id="3.10.310.10">
    <property type="entry name" value="Diaminopimelate Epimerase, Chain A, domain 1"/>
    <property type="match status" value="2"/>
</dbReference>
<feature type="active site" evidence="1">
    <location>
        <position position="50"/>
    </location>
</feature>
<dbReference type="NCBIfam" id="TIGR00654">
    <property type="entry name" value="PhzF_family"/>
    <property type="match status" value="1"/>
</dbReference>
<protein>
    <submittedName>
        <fullName evidence="2">Epimerase</fullName>
    </submittedName>
</protein>
<evidence type="ECO:0000256" key="1">
    <source>
        <dbReference type="PIRSR" id="PIRSR016184-1"/>
    </source>
</evidence>